<dbReference type="InterPro" id="IPR013221">
    <property type="entry name" value="Mur_ligase_cen"/>
</dbReference>
<evidence type="ECO:0000256" key="11">
    <source>
        <dbReference type="ARBA" id="ARBA00022960"/>
    </source>
</evidence>
<keyword evidence="22" id="KW-1185">Reference proteome</keyword>
<dbReference type="EMBL" id="CP009223">
    <property type="protein sequence ID" value="AIM62552.1"/>
    <property type="molecule type" value="Genomic_DNA"/>
</dbReference>
<evidence type="ECO:0000256" key="4">
    <source>
        <dbReference type="ARBA" id="ARBA00010416"/>
    </source>
</evidence>
<dbReference type="RefSeq" id="WP_009495824.1">
    <property type="nucleotide sequence ID" value="NZ_CP009223.1"/>
</dbReference>
<dbReference type="PANTHER" id="PTHR43692">
    <property type="entry name" value="UDP-N-ACETYLMURAMOYLALANINE--D-GLUTAMATE LIGASE"/>
    <property type="match status" value="1"/>
</dbReference>
<gene>
    <name evidence="17" type="primary">murD</name>
    <name evidence="21" type="ORF">WS74_0300</name>
</gene>
<dbReference type="GO" id="GO:0005737">
    <property type="term" value="C:cytoplasm"/>
    <property type="evidence" value="ECO:0007669"/>
    <property type="project" value="UniProtKB-SubCell"/>
</dbReference>
<evidence type="ECO:0000313" key="21">
    <source>
        <dbReference type="EMBL" id="AIM62552.1"/>
    </source>
</evidence>
<dbReference type="GO" id="GO:0005524">
    <property type="term" value="F:ATP binding"/>
    <property type="evidence" value="ECO:0007669"/>
    <property type="project" value="UniProtKB-UniRule"/>
</dbReference>
<evidence type="ECO:0000259" key="20">
    <source>
        <dbReference type="Pfam" id="PF08245"/>
    </source>
</evidence>
<dbReference type="GO" id="GO:0008360">
    <property type="term" value="P:regulation of cell shape"/>
    <property type="evidence" value="ECO:0007669"/>
    <property type="project" value="UniProtKB-KW"/>
</dbReference>
<feature type="domain" description="Mur ligase central" evidence="20">
    <location>
        <begin position="107"/>
        <end position="282"/>
    </location>
</feature>
<dbReference type="OrthoDB" id="9809796at2"/>
<keyword evidence="17 18" id="KW-0132">Cell division</keyword>
<dbReference type="AlphaFoldDB" id="A0A075TUJ1"/>
<dbReference type="InterPro" id="IPR036615">
    <property type="entry name" value="Mur_ligase_C_dom_sf"/>
</dbReference>
<evidence type="ECO:0000256" key="18">
    <source>
        <dbReference type="RuleBase" id="RU003664"/>
    </source>
</evidence>
<dbReference type="GO" id="GO:0051301">
    <property type="term" value="P:cell division"/>
    <property type="evidence" value="ECO:0007669"/>
    <property type="project" value="UniProtKB-KW"/>
</dbReference>
<organism evidence="21 22">
    <name type="scientific">Weissella ceti</name>
    <dbReference type="NCBI Taxonomy" id="759620"/>
    <lineage>
        <taxon>Bacteria</taxon>
        <taxon>Bacillati</taxon>
        <taxon>Bacillota</taxon>
        <taxon>Bacilli</taxon>
        <taxon>Lactobacillales</taxon>
        <taxon>Lactobacillaceae</taxon>
        <taxon>Weissella</taxon>
    </lineage>
</organism>
<evidence type="ECO:0000256" key="6">
    <source>
        <dbReference type="ARBA" id="ARBA00015655"/>
    </source>
</evidence>
<comment type="subcellular location">
    <subcellularLocation>
        <location evidence="2 17 18">Cytoplasm</location>
    </subcellularLocation>
</comment>
<dbReference type="InterPro" id="IPR005762">
    <property type="entry name" value="MurD"/>
</dbReference>
<dbReference type="Gene3D" id="3.40.1190.10">
    <property type="entry name" value="Mur-like, catalytic domain"/>
    <property type="match status" value="1"/>
</dbReference>
<evidence type="ECO:0000256" key="7">
    <source>
        <dbReference type="ARBA" id="ARBA00022490"/>
    </source>
</evidence>
<keyword evidence="17 18" id="KW-0131">Cell cycle</keyword>
<evidence type="ECO:0000256" key="17">
    <source>
        <dbReference type="HAMAP-Rule" id="MF_00639"/>
    </source>
</evidence>
<dbReference type="KEGG" id="wct:WS74_0300"/>
<feature type="binding site" evidence="17">
    <location>
        <begin position="108"/>
        <end position="114"/>
    </location>
    <ligand>
        <name>ATP</name>
        <dbReference type="ChEBI" id="CHEBI:30616"/>
    </ligand>
</feature>
<dbReference type="InterPro" id="IPR004101">
    <property type="entry name" value="Mur_ligase_C"/>
</dbReference>
<evidence type="ECO:0000313" key="22">
    <source>
        <dbReference type="Proteomes" id="UP000029079"/>
    </source>
</evidence>
<evidence type="ECO:0000256" key="9">
    <source>
        <dbReference type="ARBA" id="ARBA00022741"/>
    </source>
</evidence>
<dbReference type="NCBIfam" id="TIGR01087">
    <property type="entry name" value="murD"/>
    <property type="match status" value="1"/>
</dbReference>
<dbReference type="SUPFAM" id="SSF53623">
    <property type="entry name" value="MurD-like peptide ligases, catalytic domain"/>
    <property type="match status" value="1"/>
</dbReference>
<dbReference type="GO" id="GO:0008764">
    <property type="term" value="F:UDP-N-acetylmuramoylalanine-D-glutamate ligase activity"/>
    <property type="evidence" value="ECO:0007669"/>
    <property type="project" value="UniProtKB-UniRule"/>
</dbReference>
<dbReference type="PATRIC" id="fig|759620.7.peg.284"/>
<dbReference type="Proteomes" id="UP000029079">
    <property type="component" value="Chromosome"/>
</dbReference>
<keyword evidence="12 17" id="KW-0573">Peptidoglycan synthesis</keyword>
<accession>A0A075TUJ1</accession>
<dbReference type="EC" id="6.3.2.9" evidence="5 17"/>
<keyword evidence="10 17" id="KW-0067">ATP-binding</keyword>
<keyword evidence="13 17" id="KW-0961">Cell wall biogenesis/degradation</keyword>
<evidence type="ECO:0000256" key="3">
    <source>
        <dbReference type="ARBA" id="ARBA00004752"/>
    </source>
</evidence>
<dbReference type="Pfam" id="PF02875">
    <property type="entry name" value="Mur_ligase_C"/>
    <property type="match status" value="1"/>
</dbReference>
<comment type="similarity">
    <text evidence="4 17">Belongs to the MurCDEF family.</text>
</comment>
<evidence type="ECO:0000256" key="1">
    <source>
        <dbReference type="ARBA" id="ARBA00002734"/>
    </source>
</evidence>
<dbReference type="STRING" id="759620.WS105_0298"/>
<keyword evidence="7 17" id="KW-0963">Cytoplasm</keyword>
<dbReference type="GO" id="GO:0071555">
    <property type="term" value="P:cell wall organization"/>
    <property type="evidence" value="ECO:0007669"/>
    <property type="project" value="UniProtKB-KW"/>
</dbReference>
<comment type="function">
    <text evidence="1 17 18">Cell wall formation. Catalyzes the addition of glutamate to the nucleotide precursor UDP-N-acetylmuramoyl-L-alanine (UMA).</text>
</comment>
<evidence type="ECO:0000256" key="5">
    <source>
        <dbReference type="ARBA" id="ARBA00012212"/>
    </source>
</evidence>
<evidence type="ECO:0000256" key="8">
    <source>
        <dbReference type="ARBA" id="ARBA00022598"/>
    </source>
</evidence>
<reference evidence="21 22" key="1">
    <citation type="journal article" date="2014" name="Genome Announc.">
        <title>Complete Genome Sequences of Fish Pathogenic Weissella ceti Strains WS74 and WS105.</title>
        <authorList>
            <person name="Figueiredo H.C."/>
            <person name="Leal C.A."/>
            <person name="Dorella F.A."/>
            <person name="Carvalho A.F."/>
            <person name="Soares S.C."/>
            <person name="Pereira F.L."/>
            <person name="Azevedo V.A."/>
        </authorList>
    </citation>
    <scope>NUCLEOTIDE SEQUENCE [LARGE SCALE GENOMIC DNA]</scope>
    <source>
        <strain evidence="21 22">WS74</strain>
    </source>
</reference>
<sequence>MKALVIGFARSGAAAATLLKAEGADVIVSDPKLDLNDEKVQKLIEAGVVFTQDQSDDLLTDIDVIVKNPGIPYGIPILKTAMARDIPIEVEVTRAQAYIKGPWIALTGSNGKTTATKMVASVLESVADAKHPVKVAGNIGTPVSELAATLSADDTLITELSSFQLMAMPNAQPNIAVITNIFASHLDFHGDREGYVAAKMNITMHQTANDFLVMNYDRPEWAAMVQETKAEIVPFSRLNMTQAGAYQLEGDLYFREERIMSADEIGVPGDHNIENALIAIAVGKLRGVPNENIVTALKNFGGVAHRLQKVGVFNDRLVFNDSKATDIEATESALSGFNQPVVLLAGGLDRGDDLMRLAPVLKDKVKQMIVFGETADQLVAVAEACNIPVVKTADVKTATPLAFETSASGDVILLSPAAASWDQYTNFEIRGDLFIDAVKTYTN</sequence>
<dbReference type="Gene3D" id="3.90.190.20">
    <property type="entry name" value="Mur ligase, C-terminal domain"/>
    <property type="match status" value="1"/>
</dbReference>
<evidence type="ECO:0000256" key="15">
    <source>
        <dbReference type="ARBA" id="ARBA00032324"/>
    </source>
</evidence>
<dbReference type="HAMAP" id="MF_00639">
    <property type="entry name" value="MurD"/>
    <property type="match status" value="1"/>
</dbReference>
<dbReference type="SUPFAM" id="SSF51984">
    <property type="entry name" value="MurCD N-terminal domain"/>
    <property type="match status" value="1"/>
</dbReference>
<keyword evidence="11 17" id="KW-0133">Cell shape</keyword>
<protein>
    <recommendedName>
        <fullName evidence="6 17">UDP-N-acetylmuramoylalanine--D-glutamate ligase</fullName>
        <ecNumber evidence="5 17">6.3.2.9</ecNumber>
    </recommendedName>
    <alternativeName>
        <fullName evidence="15 17">D-glutamic acid-adding enzyme</fullName>
    </alternativeName>
    <alternativeName>
        <fullName evidence="14 17">UDP-N-acetylmuramoyl-L-alanyl-D-glutamate synthetase</fullName>
    </alternativeName>
</protein>
<evidence type="ECO:0000256" key="10">
    <source>
        <dbReference type="ARBA" id="ARBA00022840"/>
    </source>
</evidence>
<evidence type="ECO:0000256" key="12">
    <source>
        <dbReference type="ARBA" id="ARBA00022984"/>
    </source>
</evidence>
<feature type="domain" description="Mur ligase C-terminal" evidence="19">
    <location>
        <begin position="305"/>
        <end position="417"/>
    </location>
</feature>
<evidence type="ECO:0000256" key="13">
    <source>
        <dbReference type="ARBA" id="ARBA00023316"/>
    </source>
</evidence>
<evidence type="ECO:0000256" key="2">
    <source>
        <dbReference type="ARBA" id="ARBA00004496"/>
    </source>
</evidence>
<proteinExistence type="inferred from homology"/>
<name>A0A075TUJ1_9LACO</name>
<dbReference type="UniPathway" id="UPA00219"/>
<dbReference type="InterPro" id="IPR036565">
    <property type="entry name" value="Mur-like_cat_sf"/>
</dbReference>
<comment type="catalytic activity">
    <reaction evidence="16 17 18">
        <text>UDP-N-acetyl-alpha-D-muramoyl-L-alanine + D-glutamate + ATP = UDP-N-acetyl-alpha-D-muramoyl-L-alanyl-D-glutamate + ADP + phosphate + H(+)</text>
        <dbReference type="Rhea" id="RHEA:16429"/>
        <dbReference type="ChEBI" id="CHEBI:15378"/>
        <dbReference type="ChEBI" id="CHEBI:29986"/>
        <dbReference type="ChEBI" id="CHEBI:30616"/>
        <dbReference type="ChEBI" id="CHEBI:43474"/>
        <dbReference type="ChEBI" id="CHEBI:83898"/>
        <dbReference type="ChEBI" id="CHEBI:83900"/>
        <dbReference type="ChEBI" id="CHEBI:456216"/>
        <dbReference type="EC" id="6.3.2.9"/>
    </reaction>
</comment>
<evidence type="ECO:0000256" key="16">
    <source>
        <dbReference type="ARBA" id="ARBA00047632"/>
    </source>
</evidence>
<reference evidence="22" key="2">
    <citation type="submission" date="2014-08" db="EMBL/GenBank/DDBJ databases">
        <title>Complete genome of Weissella ceti strain WS74 isolated from diseased rainbow trout in Brazil.</title>
        <authorList>
            <person name="Figueiredo H.C.P."/>
            <person name="Leal C.A.G."/>
            <person name="Pereira F.L."/>
            <person name="Soares S.C."/>
            <person name="Dorella F.A."/>
            <person name="Carvalho A.F."/>
            <person name="Azevedo V.A.C."/>
        </authorList>
    </citation>
    <scope>NUCLEOTIDE SEQUENCE [LARGE SCALE GENOMIC DNA]</scope>
    <source>
        <strain evidence="22">WS74</strain>
    </source>
</reference>
<dbReference type="KEGG" id="wce:WS08_0300"/>
<dbReference type="Pfam" id="PF08245">
    <property type="entry name" value="Mur_ligase_M"/>
    <property type="match status" value="1"/>
</dbReference>
<dbReference type="PANTHER" id="PTHR43692:SF1">
    <property type="entry name" value="UDP-N-ACETYLMURAMOYLALANINE--D-GLUTAMATE LIGASE"/>
    <property type="match status" value="1"/>
</dbReference>
<dbReference type="KEGG" id="wci:WS105_0298"/>
<evidence type="ECO:0000259" key="19">
    <source>
        <dbReference type="Pfam" id="PF02875"/>
    </source>
</evidence>
<dbReference type="GO" id="GO:0009252">
    <property type="term" value="P:peptidoglycan biosynthetic process"/>
    <property type="evidence" value="ECO:0007669"/>
    <property type="project" value="UniProtKB-UniRule"/>
</dbReference>
<dbReference type="Gene3D" id="3.40.50.720">
    <property type="entry name" value="NAD(P)-binding Rossmann-like Domain"/>
    <property type="match status" value="1"/>
</dbReference>
<dbReference type="Pfam" id="PF21799">
    <property type="entry name" value="MurD-like_N"/>
    <property type="match status" value="1"/>
</dbReference>
<evidence type="ECO:0000256" key="14">
    <source>
        <dbReference type="ARBA" id="ARBA00030398"/>
    </source>
</evidence>
<comment type="pathway">
    <text evidence="3 17 18">Cell wall biogenesis; peptidoglycan biosynthesis.</text>
</comment>
<keyword evidence="9 17" id="KW-0547">Nucleotide-binding</keyword>
<keyword evidence="8 17" id="KW-0436">Ligase</keyword>
<dbReference type="SUPFAM" id="SSF53244">
    <property type="entry name" value="MurD-like peptide ligases, peptide-binding domain"/>
    <property type="match status" value="1"/>
</dbReference>